<evidence type="ECO:0000256" key="2">
    <source>
        <dbReference type="SAM" id="SignalP"/>
    </source>
</evidence>
<evidence type="ECO:0000256" key="1">
    <source>
        <dbReference type="SAM" id="MobiDB-lite"/>
    </source>
</evidence>
<feature type="region of interest" description="Disordered" evidence="1">
    <location>
        <begin position="258"/>
        <end position="285"/>
    </location>
</feature>
<dbReference type="PANTHER" id="PTHR10380">
    <property type="entry name" value="CUTICLE PROTEIN"/>
    <property type="match status" value="1"/>
</dbReference>
<feature type="signal peptide" evidence="2">
    <location>
        <begin position="1"/>
        <end position="15"/>
    </location>
</feature>
<name>A0A7R8ZHC3_9CRUS</name>
<feature type="chain" id="PRO_5043422589" evidence="2">
    <location>
        <begin position="16"/>
        <end position="285"/>
    </location>
</feature>
<dbReference type="EMBL" id="OB660246">
    <property type="protein sequence ID" value="CAD7223731.1"/>
    <property type="molecule type" value="Genomic_DNA"/>
</dbReference>
<dbReference type="AlphaFoldDB" id="A0A7R8ZHC3"/>
<gene>
    <name evidence="3" type="ORF">CTOB1V02_LOCUS1711</name>
</gene>
<sequence length="285" mass="30951">MKFLILLLGVVASDALFAYRAATPFYAAPYYDPYAPSAFRTYSPAFRYGYAPAAPAYNYGYQYGVAHPEANVVVKTVEPVPAPVPAPVAYKAAVPAPVAYKAADPADPDPNAAIVFHNPDVVAYKQYAPAYARTQYHAQTPAGEYKFGYVGDTSAREETRTADGVVTGQYSYVDSNNQPQQVNYVADALGFRVAATNLPVDANTPVVAAPVAFAPAPVVRSAVFGDAVNPHVPYTPEVAAARADHFRTVEEALKRHKRSAEPYKKVWRKGGKKYGGYQKSRKSKW</sequence>
<dbReference type="GO" id="GO:0062129">
    <property type="term" value="C:chitin-based extracellular matrix"/>
    <property type="evidence" value="ECO:0007669"/>
    <property type="project" value="TreeGrafter"/>
</dbReference>
<proteinExistence type="predicted"/>
<dbReference type="InterPro" id="IPR000618">
    <property type="entry name" value="Insect_cuticle"/>
</dbReference>
<reference evidence="3" key="1">
    <citation type="submission" date="2020-11" db="EMBL/GenBank/DDBJ databases">
        <authorList>
            <person name="Tran Van P."/>
        </authorList>
    </citation>
    <scope>NUCLEOTIDE SEQUENCE</scope>
</reference>
<protein>
    <submittedName>
        <fullName evidence="3">Uncharacterized protein</fullName>
    </submittedName>
</protein>
<dbReference type="GO" id="GO:0008010">
    <property type="term" value="F:structural constituent of chitin-based larval cuticle"/>
    <property type="evidence" value="ECO:0007669"/>
    <property type="project" value="TreeGrafter"/>
</dbReference>
<dbReference type="OrthoDB" id="6515429at2759"/>
<dbReference type="PROSITE" id="PS51155">
    <property type="entry name" value="CHIT_BIND_RR_2"/>
    <property type="match status" value="1"/>
</dbReference>
<accession>A0A7R8ZHC3</accession>
<dbReference type="PANTHER" id="PTHR10380:SF196">
    <property type="entry name" value="CUTICULAR PROTEIN 72EA"/>
    <property type="match status" value="1"/>
</dbReference>
<dbReference type="Pfam" id="PF00379">
    <property type="entry name" value="Chitin_bind_4"/>
    <property type="match status" value="1"/>
</dbReference>
<organism evidence="3">
    <name type="scientific">Cyprideis torosa</name>
    <dbReference type="NCBI Taxonomy" id="163714"/>
    <lineage>
        <taxon>Eukaryota</taxon>
        <taxon>Metazoa</taxon>
        <taxon>Ecdysozoa</taxon>
        <taxon>Arthropoda</taxon>
        <taxon>Crustacea</taxon>
        <taxon>Oligostraca</taxon>
        <taxon>Ostracoda</taxon>
        <taxon>Podocopa</taxon>
        <taxon>Podocopida</taxon>
        <taxon>Cytherocopina</taxon>
        <taxon>Cytheroidea</taxon>
        <taxon>Cytherideidae</taxon>
        <taxon>Cyprideis</taxon>
    </lineage>
</organism>
<keyword evidence="2" id="KW-0732">Signal</keyword>
<evidence type="ECO:0000313" key="3">
    <source>
        <dbReference type="EMBL" id="CAD7223731.1"/>
    </source>
</evidence>
<dbReference type="InterPro" id="IPR050468">
    <property type="entry name" value="Cuticle_Struct_Prot"/>
</dbReference>